<keyword evidence="4" id="KW-1185">Reference proteome</keyword>
<dbReference type="InterPro" id="IPR000866">
    <property type="entry name" value="AhpC/TSA"/>
</dbReference>
<evidence type="ECO:0000259" key="2">
    <source>
        <dbReference type="PROSITE" id="PS51352"/>
    </source>
</evidence>
<gene>
    <name evidence="3" type="ORF">SAMN05660293_01572</name>
</gene>
<dbReference type="InterPro" id="IPR013766">
    <property type="entry name" value="Thioredoxin_domain"/>
</dbReference>
<dbReference type="AlphaFoldDB" id="A0A1T5DF17"/>
<dbReference type="Pfam" id="PF00578">
    <property type="entry name" value="AhpC-TSA"/>
    <property type="match status" value="1"/>
</dbReference>
<feature type="domain" description="Thioredoxin" evidence="2">
    <location>
        <begin position="27"/>
        <end position="184"/>
    </location>
</feature>
<protein>
    <submittedName>
        <fullName evidence="3">Peroxiredoxin</fullName>
    </submittedName>
</protein>
<accession>A0A1T5DF17</accession>
<dbReference type="GO" id="GO:0016491">
    <property type="term" value="F:oxidoreductase activity"/>
    <property type="evidence" value="ECO:0007669"/>
    <property type="project" value="InterPro"/>
</dbReference>
<name>A0A1T5DF17_9BACT</name>
<dbReference type="CDD" id="cd02969">
    <property type="entry name" value="PRX_like1"/>
    <property type="match status" value="1"/>
</dbReference>
<organism evidence="3 4">
    <name type="scientific">Dyadobacter psychrophilus</name>
    <dbReference type="NCBI Taxonomy" id="651661"/>
    <lineage>
        <taxon>Bacteria</taxon>
        <taxon>Pseudomonadati</taxon>
        <taxon>Bacteroidota</taxon>
        <taxon>Cytophagia</taxon>
        <taxon>Cytophagales</taxon>
        <taxon>Spirosomataceae</taxon>
        <taxon>Dyadobacter</taxon>
    </lineage>
</organism>
<dbReference type="OrthoDB" id="9809746at2"/>
<dbReference type="SUPFAM" id="SSF52833">
    <property type="entry name" value="Thioredoxin-like"/>
    <property type="match status" value="1"/>
</dbReference>
<evidence type="ECO:0000313" key="3">
    <source>
        <dbReference type="EMBL" id="SKB70289.1"/>
    </source>
</evidence>
<dbReference type="PANTHER" id="PTHR43640:SF1">
    <property type="entry name" value="THIOREDOXIN-DEPENDENT PEROXIREDOXIN"/>
    <property type="match status" value="1"/>
</dbReference>
<keyword evidence="1" id="KW-0732">Signal</keyword>
<sequence>MKTAFFLCAVTATFLAVSAFSVLQPGYQVGDKAMDFSLKNVDGKTISLGSDKTAKGYVLVFTCNTCPVAQAYEQRVIDLDKQFASKGYPVIAINANDGQLSPGDSYEAMKKRSADKKYGFPYLIDETQQVAKTFGATHTPTVFVVQRQGSDFVIKYIGAIDNNAQDGGQASQKYVQNAVNELLAGQPVAVPTAKAIGCGIKWKKA</sequence>
<reference evidence="4" key="1">
    <citation type="submission" date="2017-02" db="EMBL/GenBank/DDBJ databases">
        <authorList>
            <person name="Varghese N."/>
            <person name="Submissions S."/>
        </authorList>
    </citation>
    <scope>NUCLEOTIDE SEQUENCE [LARGE SCALE GENOMIC DNA]</scope>
    <source>
        <strain evidence="4">DSM 22270</strain>
    </source>
</reference>
<feature type="signal peptide" evidence="1">
    <location>
        <begin position="1"/>
        <end position="19"/>
    </location>
</feature>
<dbReference type="Gene3D" id="3.40.30.10">
    <property type="entry name" value="Glutaredoxin"/>
    <property type="match status" value="1"/>
</dbReference>
<dbReference type="GO" id="GO:0016209">
    <property type="term" value="F:antioxidant activity"/>
    <property type="evidence" value="ECO:0007669"/>
    <property type="project" value="InterPro"/>
</dbReference>
<feature type="chain" id="PRO_5013386958" evidence="1">
    <location>
        <begin position="20"/>
        <end position="205"/>
    </location>
</feature>
<dbReference type="PROSITE" id="PS51352">
    <property type="entry name" value="THIOREDOXIN_2"/>
    <property type="match status" value="1"/>
</dbReference>
<dbReference type="EMBL" id="FUZA01000002">
    <property type="protein sequence ID" value="SKB70289.1"/>
    <property type="molecule type" value="Genomic_DNA"/>
</dbReference>
<dbReference type="STRING" id="651661.SAMN05660293_01572"/>
<evidence type="ECO:0000313" key="4">
    <source>
        <dbReference type="Proteomes" id="UP000190897"/>
    </source>
</evidence>
<dbReference type="RefSeq" id="WP_082214148.1">
    <property type="nucleotide sequence ID" value="NZ_FUZA01000002.1"/>
</dbReference>
<evidence type="ECO:0000256" key="1">
    <source>
        <dbReference type="SAM" id="SignalP"/>
    </source>
</evidence>
<dbReference type="InterPro" id="IPR047262">
    <property type="entry name" value="PRX-like1"/>
</dbReference>
<dbReference type="PANTHER" id="PTHR43640">
    <property type="entry name" value="OS07G0260300 PROTEIN"/>
    <property type="match status" value="1"/>
</dbReference>
<dbReference type="InterPro" id="IPR036249">
    <property type="entry name" value="Thioredoxin-like_sf"/>
</dbReference>
<proteinExistence type="predicted"/>
<dbReference type="Proteomes" id="UP000190897">
    <property type="component" value="Unassembled WGS sequence"/>
</dbReference>